<evidence type="ECO:0000256" key="1">
    <source>
        <dbReference type="ARBA" id="ARBA00022574"/>
    </source>
</evidence>
<evidence type="ECO:0000313" key="6">
    <source>
        <dbReference type="Proteomes" id="UP000094043"/>
    </source>
</evidence>
<keyword evidence="1 3" id="KW-0853">WD repeat</keyword>
<dbReference type="InterPro" id="IPR050349">
    <property type="entry name" value="WD_LIS1/nudF_dynein_reg"/>
</dbReference>
<feature type="region of interest" description="Disordered" evidence="4">
    <location>
        <begin position="344"/>
        <end position="368"/>
    </location>
</feature>
<feature type="repeat" description="WD" evidence="3">
    <location>
        <begin position="284"/>
        <end position="308"/>
    </location>
</feature>
<dbReference type="InterPro" id="IPR001680">
    <property type="entry name" value="WD40_rpt"/>
</dbReference>
<dbReference type="PROSITE" id="PS50294">
    <property type="entry name" value="WD_REPEATS_REGION"/>
    <property type="match status" value="1"/>
</dbReference>
<evidence type="ECO:0000256" key="3">
    <source>
        <dbReference type="PROSITE-ProRule" id="PRU00221"/>
    </source>
</evidence>
<reference evidence="5" key="3">
    <citation type="submission" date="2024-01" db="EMBL/GenBank/DDBJ databases">
        <authorList>
            <person name="Coelho M.A."/>
            <person name="David-Palma M."/>
            <person name="Shea T."/>
            <person name="Sun S."/>
            <person name="Cuomo C.A."/>
            <person name="Heitman J."/>
        </authorList>
    </citation>
    <scope>NUCLEOTIDE SEQUENCE</scope>
    <source>
        <strain evidence="5">CBS 7841</strain>
    </source>
</reference>
<dbReference type="SMART" id="SM00320">
    <property type="entry name" value="WD40"/>
    <property type="match status" value="4"/>
</dbReference>
<dbReference type="SUPFAM" id="SSF50978">
    <property type="entry name" value="WD40 repeat-like"/>
    <property type="match status" value="1"/>
</dbReference>
<keyword evidence="6" id="KW-1185">Reference proteome</keyword>
<dbReference type="InterPro" id="IPR015943">
    <property type="entry name" value="WD40/YVTN_repeat-like_dom_sf"/>
</dbReference>
<reference evidence="5" key="2">
    <citation type="journal article" date="2022" name="Elife">
        <title>Obligate sexual reproduction of a homothallic fungus closely related to the Cryptococcus pathogenic species complex.</title>
        <authorList>
            <person name="Passer A.R."/>
            <person name="Clancey S.A."/>
            <person name="Shea T."/>
            <person name="David-Palma M."/>
            <person name="Averette A.F."/>
            <person name="Boekhout T."/>
            <person name="Porcel B.M."/>
            <person name="Nowrousian M."/>
            <person name="Cuomo C.A."/>
            <person name="Sun S."/>
            <person name="Heitman J."/>
            <person name="Coelho M.A."/>
        </authorList>
    </citation>
    <scope>NUCLEOTIDE SEQUENCE</scope>
    <source>
        <strain evidence="5">CBS 7841</strain>
    </source>
</reference>
<dbReference type="GeneID" id="91090461"/>
<feature type="repeat" description="WD" evidence="3">
    <location>
        <begin position="120"/>
        <end position="154"/>
    </location>
</feature>
<keyword evidence="2" id="KW-0677">Repeat</keyword>
<dbReference type="RefSeq" id="XP_066071707.1">
    <property type="nucleotide sequence ID" value="XM_066215610.1"/>
</dbReference>
<dbReference type="AlphaFoldDB" id="A0AAJ8M4S9"/>
<accession>A0AAJ8M4S9</accession>
<evidence type="ECO:0000256" key="2">
    <source>
        <dbReference type="ARBA" id="ARBA00022737"/>
    </source>
</evidence>
<dbReference type="InterPro" id="IPR020472">
    <property type="entry name" value="WD40_PAC1"/>
</dbReference>
<feature type="compositionally biased region" description="Acidic residues" evidence="4">
    <location>
        <begin position="353"/>
        <end position="368"/>
    </location>
</feature>
<dbReference type="KEGG" id="cdep:91090461"/>
<dbReference type="PRINTS" id="PR00320">
    <property type="entry name" value="GPROTEINBRPT"/>
</dbReference>
<evidence type="ECO:0000256" key="4">
    <source>
        <dbReference type="SAM" id="MobiDB-lite"/>
    </source>
</evidence>
<dbReference type="Pfam" id="PF00400">
    <property type="entry name" value="WD40"/>
    <property type="match status" value="3"/>
</dbReference>
<gene>
    <name evidence="5" type="ORF">L203_106253</name>
</gene>
<dbReference type="Proteomes" id="UP000094043">
    <property type="component" value="Chromosome 8"/>
</dbReference>
<reference evidence="5" key="1">
    <citation type="submission" date="2016-06" db="EMBL/GenBank/DDBJ databases">
        <authorList>
            <person name="Cuomo C."/>
            <person name="Litvintseva A."/>
            <person name="Heitman J."/>
            <person name="Chen Y."/>
            <person name="Sun S."/>
            <person name="Springer D."/>
            <person name="Dromer F."/>
            <person name="Young S."/>
            <person name="Zeng Q."/>
            <person name="Chapman S."/>
            <person name="Gujja S."/>
            <person name="Saif S."/>
            <person name="Birren B."/>
        </authorList>
    </citation>
    <scope>NUCLEOTIDE SEQUENCE</scope>
    <source>
        <strain evidence="5">CBS 7841</strain>
    </source>
</reference>
<dbReference type="EMBL" id="CP143791">
    <property type="protein sequence ID" value="WVN91007.1"/>
    <property type="molecule type" value="Genomic_DNA"/>
</dbReference>
<organism evidence="5 6">
    <name type="scientific">Cryptococcus depauperatus CBS 7841</name>
    <dbReference type="NCBI Taxonomy" id="1295531"/>
    <lineage>
        <taxon>Eukaryota</taxon>
        <taxon>Fungi</taxon>
        <taxon>Dikarya</taxon>
        <taxon>Basidiomycota</taxon>
        <taxon>Agaricomycotina</taxon>
        <taxon>Tremellomycetes</taxon>
        <taxon>Tremellales</taxon>
        <taxon>Cryptococcaceae</taxon>
        <taxon>Cryptococcus</taxon>
    </lineage>
</organism>
<dbReference type="PANTHER" id="PTHR44129">
    <property type="entry name" value="WD REPEAT-CONTAINING PROTEIN POP1"/>
    <property type="match status" value="1"/>
</dbReference>
<dbReference type="InterPro" id="IPR019775">
    <property type="entry name" value="WD40_repeat_CS"/>
</dbReference>
<proteinExistence type="predicted"/>
<name>A0AAJ8M4S9_9TREE</name>
<sequence length="368" mass="41113">MQSSDPGHLFQTDSQISQAATRERKFKAAGKIGDPINLSSKVIDLEIIGHDAWTAESGWQARRIDMRSGKTVRMYRGHQGPVTSIAVATTASNQTVLFTGSWDKTIRVWDADGGELLHTLDGHGDFVKSLTLIPCSPPVLLSTSSDRTCRVWELPMLIDGEGKPTSRQLIKEHTRPVECAVWKADMDEHGRPTGEIQVWTGDSLGVIKQWLVKDGTFTFVQDIKGHETSVTGLFVAEDGLWSASMDKTAIFHPFSKSAELIIHHPSYVKSVLPLASLPLPNAQSMVLTGSEDEDIRIWDVESSPARLEARWRQGTDRGGQRWIRFRSEDMDHILHPPELVYEPVEEKKAPTLTEEEERELAELLSDED</sequence>
<dbReference type="PROSITE" id="PS00678">
    <property type="entry name" value="WD_REPEATS_1"/>
    <property type="match status" value="2"/>
</dbReference>
<dbReference type="InterPro" id="IPR036322">
    <property type="entry name" value="WD40_repeat_dom_sf"/>
</dbReference>
<evidence type="ECO:0000313" key="5">
    <source>
        <dbReference type="EMBL" id="WVN91007.1"/>
    </source>
</evidence>
<feature type="repeat" description="WD" evidence="3">
    <location>
        <begin position="75"/>
        <end position="119"/>
    </location>
</feature>
<dbReference type="PROSITE" id="PS50082">
    <property type="entry name" value="WD_REPEATS_2"/>
    <property type="match status" value="3"/>
</dbReference>
<dbReference type="Gene3D" id="2.130.10.10">
    <property type="entry name" value="YVTN repeat-like/Quinoprotein amine dehydrogenase"/>
    <property type="match status" value="1"/>
</dbReference>
<protein>
    <submittedName>
        <fullName evidence="5">Uncharacterized protein</fullName>
    </submittedName>
</protein>